<dbReference type="InterPro" id="IPR050553">
    <property type="entry name" value="Thioredoxin_ResA/DsbE_sf"/>
</dbReference>
<evidence type="ECO:0000313" key="6">
    <source>
        <dbReference type="EMBL" id="GAE83835.1"/>
    </source>
</evidence>
<sequence>MTGNSFFLSSKTVLSQKRIQKMKHIGLFLIIITALFGCKNASKQITISGEIKGLGTDTLLLYGLDELYDRIDTVYVEDDKFSFQTDIDTATYVALLFNDRTEYPIFLDKGNHIKIEGDTSNLNRLHVEGNIYNEEFTAFQYELEQAGLSSSKAIEEKAEAFIKEHHSSFVSLYLLDKYFVQKDEPNFEKIKSLIDVMTGVLQDKTYIEKLNEQIAQAEKTDVGKYAPFFNLPNAKGEKISRSSEVFKKKNLLINFWASWGDSIANKQTNRELRKIYDSYKKSKYFAMLGVSFDINKQQWKDAIKKDTLNWEQVCDFGGLNSEATKPYSGEQLPANILLAPDGKILAKNLQGAELKKKIEEVVAEAAEKDKNDKKK</sequence>
<dbReference type="InterPro" id="IPR013766">
    <property type="entry name" value="Thioredoxin_domain"/>
</dbReference>
<accession>W4URK8</accession>
<dbReference type="SUPFAM" id="SSF52833">
    <property type="entry name" value="Thioredoxin-like"/>
    <property type="match status" value="1"/>
</dbReference>
<dbReference type="PANTHER" id="PTHR42852:SF6">
    <property type="entry name" value="THIOL:DISULFIDE INTERCHANGE PROTEIN DSBE"/>
    <property type="match status" value="1"/>
</dbReference>
<dbReference type="EMBL" id="BAIV01000011">
    <property type="protein sequence ID" value="GAE83835.1"/>
    <property type="molecule type" value="Genomic_DNA"/>
</dbReference>
<dbReference type="PANTHER" id="PTHR42852">
    <property type="entry name" value="THIOL:DISULFIDE INTERCHANGE PROTEIN DSBE"/>
    <property type="match status" value="1"/>
</dbReference>
<keyword evidence="4" id="KW-0676">Redox-active center</keyword>
<protein>
    <submittedName>
        <fullName evidence="6">Thiol:disulfide interchange protein</fullName>
    </submittedName>
</protein>
<dbReference type="GO" id="GO:0017004">
    <property type="term" value="P:cytochrome complex assembly"/>
    <property type="evidence" value="ECO:0007669"/>
    <property type="project" value="UniProtKB-KW"/>
</dbReference>
<dbReference type="PROSITE" id="PS51352">
    <property type="entry name" value="THIOREDOXIN_2"/>
    <property type="match status" value="1"/>
</dbReference>
<evidence type="ECO:0000256" key="4">
    <source>
        <dbReference type="ARBA" id="ARBA00023284"/>
    </source>
</evidence>
<keyword evidence="2" id="KW-0201">Cytochrome c-type biogenesis</keyword>
<feature type="domain" description="Thioredoxin" evidence="5">
    <location>
        <begin position="220"/>
        <end position="367"/>
    </location>
</feature>
<dbReference type="CDD" id="cd02966">
    <property type="entry name" value="TlpA_like_family"/>
    <property type="match status" value="1"/>
</dbReference>
<evidence type="ECO:0000259" key="5">
    <source>
        <dbReference type="PROSITE" id="PS51352"/>
    </source>
</evidence>
<dbReference type="Pfam" id="PF00578">
    <property type="entry name" value="AhpC-TSA"/>
    <property type="match status" value="1"/>
</dbReference>
<evidence type="ECO:0000256" key="1">
    <source>
        <dbReference type="ARBA" id="ARBA00004196"/>
    </source>
</evidence>
<name>W4URK8_9BACE</name>
<dbReference type="InterPro" id="IPR000866">
    <property type="entry name" value="AhpC/TSA"/>
</dbReference>
<dbReference type="GO" id="GO:0030313">
    <property type="term" value="C:cell envelope"/>
    <property type="evidence" value="ECO:0007669"/>
    <property type="project" value="UniProtKB-SubCell"/>
</dbReference>
<evidence type="ECO:0000256" key="3">
    <source>
        <dbReference type="ARBA" id="ARBA00023157"/>
    </source>
</evidence>
<dbReference type="STRING" id="1445607.JCM10512_2133"/>
<comment type="caution">
    <text evidence="6">The sequence shown here is derived from an EMBL/GenBank/DDBJ whole genome shotgun (WGS) entry which is preliminary data.</text>
</comment>
<comment type="subcellular location">
    <subcellularLocation>
        <location evidence="1">Cell envelope</location>
    </subcellularLocation>
</comment>
<keyword evidence="7" id="KW-1185">Reference proteome</keyword>
<gene>
    <name evidence="6" type="ORF">JCM10512_2133</name>
</gene>
<keyword evidence="3" id="KW-1015">Disulfide bond</keyword>
<organism evidence="6 7">
    <name type="scientific">Bacteroides reticulotermitis JCM 10512</name>
    <dbReference type="NCBI Taxonomy" id="1445607"/>
    <lineage>
        <taxon>Bacteria</taxon>
        <taxon>Pseudomonadati</taxon>
        <taxon>Bacteroidota</taxon>
        <taxon>Bacteroidia</taxon>
        <taxon>Bacteroidales</taxon>
        <taxon>Bacteroidaceae</taxon>
        <taxon>Bacteroides</taxon>
    </lineage>
</organism>
<dbReference type="Proteomes" id="UP000019131">
    <property type="component" value="Unassembled WGS sequence"/>
</dbReference>
<proteinExistence type="predicted"/>
<dbReference type="Pfam" id="PF14289">
    <property type="entry name" value="DUF4369"/>
    <property type="match status" value="1"/>
</dbReference>
<dbReference type="AlphaFoldDB" id="W4URK8"/>
<evidence type="ECO:0000313" key="7">
    <source>
        <dbReference type="Proteomes" id="UP000019131"/>
    </source>
</evidence>
<dbReference type="Gene3D" id="3.40.30.10">
    <property type="entry name" value="Glutaredoxin"/>
    <property type="match status" value="1"/>
</dbReference>
<dbReference type="InterPro" id="IPR025380">
    <property type="entry name" value="DUF4369"/>
</dbReference>
<reference evidence="6 7" key="1">
    <citation type="journal article" date="2014" name="Genome Announc.">
        <title>Draft Genome Sequence of Bacteroides reticulotermitis Strain JCM 10512T, Isolated from the Gut of a Termite.</title>
        <authorList>
            <person name="Yuki M."/>
            <person name="Oshima K."/>
            <person name="Suda W."/>
            <person name="Sakamoto M."/>
            <person name="Iida T."/>
            <person name="Hattori M."/>
            <person name="Ohkuma M."/>
        </authorList>
    </citation>
    <scope>NUCLEOTIDE SEQUENCE [LARGE SCALE GENOMIC DNA]</scope>
    <source>
        <strain evidence="6 7">JCM 10512</strain>
    </source>
</reference>
<dbReference type="InterPro" id="IPR036249">
    <property type="entry name" value="Thioredoxin-like_sf"/>
</dbReference>
<evidence type="ECO:0000256" key="2">
    <source>
        <dbReference type="ARBA" id="ARBA00022748"/>
    </source>
</evidence>